<dbReference type="eggNOG" id="arCOG10047">
    <property type="taxonomic scope" value="Archaea"/>
</dbReference>
<dbReference type="HOGENOM" id="CLU_080339_0_0_2"/>
<accession>C5A4M5</accession>
<protein>
    <submittedName>
        <fullName evidence="1">Uncharacterized protein</fullName>
    </submittedName>
</protein>
<dbReference type="EMBL" id="CP001398">
    <property type="protein sequence ID" value="ACS33187.1"/>
    <property type="molecule type" value="Genomic_DNA"/>
</dbReference>
<dbReference type="PaxDb" id="593117-TGAM_0685"/>
<name>C5A4M5_THEGJ</name>
<dbReference type="AlphaFoldDB" id="C5A4M5"/>
<dbReference type="STRING" id="593117.TGAM_0685"/>
<evidence type="ECO:0000313" key="2">
    <source>
        <dbReference type="Proteomes" id="UP000001488"/>
    </source>
</evidence>
<reference evidence="1 2" key="1">
    <citation type="journal article" date="2007" name="Genome Biol.">
        <title>Genome analysis and genome-wide proteomics of Thermococcus gammatolerans, the most radioresistant organism known amongst the Archaea.</title>
        <authorList>
            <person name="Zivanovic Y."/>
            <person name="Armengaud J."/>
            <person name="Lagorce A."/>
            <person name="Leplat C."/>
            <person name="Guerin P."/>
            <person name="Dutertre M."/>
            <person name="Anthouard V."/>
            <person name="Forterre P."/>
            <person name="Wincker P."/>
            <person name="Confalonieri F."/>
        </authorList>
    </citation>
    <scope>NUCLEOTIDE SEQUENCE [LARGE SCALE GENOMIC DNA]</scope>
    <source>
        <strain evidence="2">DSM 15229 / JCM 11827 / EJ3</strain>
    </source>
</reference>
<organism evidence="1 2">
    <name type="scientific">Thermococcus gammatolerans (strain DSM 15229 / JCM 11827 / EJ3)</name>
    <dbReference type="NCBI Taxonomy" id="593117"/>
    <lineage>
        <taxon>Archaea</taxon>
        <taxon>Methanobacteriati</taxon>
        <taxon>Methanobacteriota</taxon>
        <taxon>Thermococci</taxon>
        <taxon>Thermococcales</taxon>
        <taxon>Thermococcaceae</taxon>
        <taxon>Thermococcus</taxon>
    </lineage>
</organism>
<proteinExistence type="predicted"/>
<dbReference type="Proteomes" id="UP000001488">
    <property type="component" value="Chromosome"/>
</dbReference>
<dbReference type="PATRIC" id="fig|593117.10.peg.686"/>
<evidence type="ECO:0000313" key="1">
    <source>
        <dbReference type="EMBL" id="ACS33187.1"/>
    </source>
</evidence>
<gene>
    <name evidence="1" type="ordered locus">TGAM_0685</name>
</gene>
<dbReference type="KEGG" id="tga:TGAM_0685"/>
<sequence>MARRSGTKNCLRGQRTTLRHRWEKMGVDNYIYLMFDKKPEEVEDFLEKEFEVEIRDGEWDDPRMDYLREKGLLGDDFQLVVSGELLFDPSLRTTEWGVIINADFYVYTVKGYTILEIHPVSRSRWRFVLSSEVIRLLKQFMKAEPLLICGYRDDTDLTKLGFEYNMSYLFINWLPEAIKTGKLEILPSALTAVRKELLKLDEGLYEVSIPWRPNEKGFLFVGELDGYAVILFFGIVDFEDPEDIHESLEEPWEIVWDLVIPVMLPLTNIRKVQNDRWQRMVREIFNGHTTGDYSRLKHAGD</sequence>
<keyword evidence="2" id="KW-1185">Reference proteome</keyword>